<evidence type="ECO:0000256" key="6">
    <source>
        <dbReference type="ARBA" id="ARBA00011738"/>
    </source>
</evidence>
<evidence type="ECO:0000313" key="15">
    <source>
        <dbReference type="Proteomes" id="UP000178369"/>
    </source>
</evidence>
<keyword evidence="12" id="KW-0812">Transmembrane</keyword>
<dbReference type="Gene3D" id="3.40.50.920">
    <property type="match status" value="1"/>
</dbReference>
<feature type="domain" description="Transketolase-like pyrimidine-binding" evidence="13">
    <location>
        <begin position="336"/>
        <end position="499"/>
    </location>
</feature>
<feature type="transmembrane region" description="Helical" evidence="12">
    <location>
        <begin position="390"/>
        <end position="413"/>
    </location>
</feature>
<comment type="caution">
    <text evidence="14">The sequence shown here is derived from an EMBL/GenBank/DDBJ whole genome shotgun (WGS) entry which is preliminary data.</text>
</comment>
<evidence type="ECO:0000256" key="8">
    <source>
        <dbReference type="ARBA" id="ARBA00022723"/>
    </source>
</evidence>
<gene>
    <name evidence="14" type="ORF">A3F45_04090</name>
</gene>
<evidence type="ECO:0000256" key="3">
    <source>
        <dbReference type="ARBA" id="ARBA00001946"/>
    </source>
</evidence>
<evidence type="ECO:0000256" key="10">
    <source>
        <dbReference type="ARBA" id="ARBA00022842"/>
    </source>
</evidence>
<dbReference type="InterPro" id="IPR005475">
    <property type="entry name" value="Transketolase-like_Pyr-bd"/>
</dbReference>
<comment type="subunit">
    <text evidence="6">Homodimer.</text>
</comment>
<organism evidence="14 15">
    <name type="scientific">Candidatus Curtissbacteria bacterium RIFCSPHIGHO2_12_FULL_41_17</name>
    <dbReference type="NCBI Taxonomy" id="1797722"/>
    <lineage>
        <taxon>Bacteria</taxon>
        <taxon>Candidatus Curtissiibacteriota</taxon>
    </lineage>
</organism>
<dbReference type="EMBL" id="MFBL01000002">
    <property type="protein sequence ID" value="OGE05756.1"/>
    <property type="molecule type" value="Genomic_DNA"/>
</dbReference>
<evidence type="ECO:0000313" key="14">
    <source>
        <dbReference type="EMBL" id="OGE05756.1"/>
    </source>
</evidence>
<keyword evidence="11" id="KW-0786">Thiamine pyrophosphate</keyword>
<comment type="cofactor">
    <cofactor evidence="2">
        <name>Mn(2+)</name>
        <dbReference type="ChEBI" id="CHEBI:29035"/>
    </cofactor>
</comment>
<proteinExistence type="inferred from homology"/>
<dbReference type="InterPro" id="IPR051424">
    <property type="entry name" value="Transketolase-like"/>
</dbReference>
<dbReference type="CDD" id="cd07033">
    <property type="entry name" value="TPP_PYR_DXS_TK_like"/>
    <property type="match status" value="1"/>
</dbReference>
<evidence type="ECO:0000256" key="9">
    <source>
        <dbReference type="ARBA" id="ARBA00022837"/>
    </source>
</evidence>
<dbReference type="NCBIfam" id="NF004559">
    <property type="entry name" value="PRK05899.2-5"/>
    <property type="match status" value="1"/>
</dbReference>
<keyword evidence="12" id="KW-1133">Transmembrane helix</keyword>
<dbReference type="GO" id="GO:0046872">
    <property type="term" value="F:metal ion binding"/>
    <property type="evidence" value="ECO:0007669"/>
    <property type="project" value="UniProtKB-KW"/>
</dbReference>
<reference evidence="14 15" key="1">
    <citation type="journal article" date="2016" name="Nat. Commun.">
        <title>Thousands of microbial genomes shed light on interconnected biogeochemical processes in an aquifer system.</title>
        <authorList>
            <person name="Anantharaman K."/>
            <person name="Brown C.T."/>
            <person name="Hug L.A."/>
            <person name="Sharon I."/>
            <person name="Castelle C.J."/>
            <person name="Probst A.J."/>
            <person name="Thomas B.C."/>
            <person name="Singh A."/>
            <person name="Wilkins M.J."/>
            <person name="Karaoz U."/>
            <person name="Brodie E.L."/>
            <person name="Williams K.H."/>
            <person name="Hubbard S.S."/>
            <person name="Banfield J.F."/>
        </authorList>
    </citation>
    <scope>NUCLEOTIDE SEQUENCE [LARGE SCALE GENOMIC DNA]</scope>
</reference>
<evidence type="ECO:0000256" key="11">
    <source>
        <dbReference type="ARBA" id="ARBA00023052"/>
    </source>
</evidence>
<dbReference type="Gene3D" id="3.40.50.970">
    <property type="match status" value="2"/>
</dbReference>
<keyword evidence="7" id="KW-0808">Transferase</keyword>
<dbReference type="PANTHER" id="PTHR43195">
    <property type="entry name" value="TRANSKETOLASE"/>
    <property type="match status" value="1"/>
</dbReference>
<evidence type="ECO:0000256" key="5">
    <source>
        <dbReference type="ARBA" id="ARBA00007131"/>
    </source>
</evidence>
<dbReference type="GO" id="GO:0030976">
    <property type="term" value="F:thiamine pyrophosphate binding"/>
    <property type="evidence" value="ECO:0007669"/>
    <property type="project" value="TreeGrafter"/>
</dbReference>
<dbReference type="InterPro" id="IPR009014">
    <property type="entry name" value="Transketo_C/PFOR_II"/>
</dbReference>
<dbReference type="FunFam" id="3.40.50.970:FF:000129">
    <property type="entry name" value="Transketolase"/>
    <property type="match status" value="1"/>
</dbReference>
<dbReference type="Pfam" id="PF02779">
    <property type="entry name" value="Transket_pyr"/>
    <property type="match status" value="1"/>
</dbReference>
<sequence>MADIEKLEKLARLVRFYILEMTTRVGSGHTNSSLSAVELAVSLFSTKFRFDLKNPENPANDRIIFSKGHASPLVYALYAAYSGLTEKDLTGYRTINSPLEGHPNPRFKYADVATGSLGQGLGIGLGMALALRLAPLTQGKLSDYQLRTTNYELPTVYVLMGDGEFAEGSVWEAMEVASYYKADNLIGIVDVNRLGQSGETLLGWDVETYKKRVEAFGWQAMVIDGHDLKALVDLWTSLETGKGKPVIVIAKTVKGKGVSMLEDVNGWHGRPLPQEDFEKAVKELGNVDKSLRGKVALPDKNMKFSTRSNSIYSSSLSASLKVNFVEKVPYKINEEIATRKAYGEALTVLAEVNPLVVSLDADVKNSTYTESFNDKYPKRFYEMFIAEQNMVSVAVGMAAMGYVPFVATFGVFLTRAFDQIRMAGYSRANVKFLGSHAGVSIGEDGPSQMALQDIAMFRTIDGSTILYPADGVATWRMVQLASKNEGIFYIRTNRPATPVIYTYKEAEQFKIGGSKVVRSSSTDKLTIVACGVTLIEALRAADELKKKKVNVRVIDAYSVKPIDEKTLRKAASETNNLVITVEDHYPEGGLGDAVLNVFAQDGQVKVFKLAVAKMPKSGKPQELLDYEEISSRGIIDKILQILG</sequence>
<name>A0A1F5HNQ7_9BACT</name>
<dbReference type="SUPFAM" id="SSF52518">
    <property type="entry name" value="Thiamin diphosphate-binding fold (THDP-binding)"/>
    <property type="match status" value="2"/>
</dbReference>
<comment type="similarity">
    <text evidence="5">Belongs to the transketolase family.</text>
</comment>
<keyword evidence="9" id="KW-0106">Calcium</keyword>
<dbReference type="CDD" id="cd02012">
    <property type="entry name" value="TPP_TK"/>
    <property type="match status" value="1"/>
</dbReference>
<dbReference type="Pfam" id="PF00456">
    <property type="entry name" value="Transketolase_N"/>
    <property type="match status" value="1"/>
</dbReference>
<keyword evidence="12" id="KW-0472">Membrane</keyword>
<dbReference type="Proteomes" id="UP000178369">
    <property type="component" value="Unassembled WGS sequence"/>
</dbReference>
<dbReference type="Pfam" id="PF02780">
    <property type="entry name" value="Transketolase_C"/>
    <property type="match status" value="1"/>
</dbReference>
<evidence type="ECO:0000256" key="2">
    <source>
        <dbReference type="ARBA" id="ARBA00001936"/>
    </source>
</evidence>
<dbReference type="InterPro" id="IPR033248">
    <property type="entry name" value="Transketolase_C"/>
</dbReference>
<accession>A0A1F5HNQ7</accession>
<evidence type="ECO:0000259" key="13">
    <source>
        <dbReference type="SMART" id="SM00861"/>
    </source>
</evidence>
<dbReference type="GO" id="GO:0004802">
    <property type="term" value="F:transketolase activity"/>
    <property type="evidence" value="ECO:0007669"/>
    <property type="project" value="TreeGrafter"/>
</dbReference>
<evidence type="ECO:0000256" key="4">
    <source>
        <dbReference type="ARBA" id="ARBA00001964"/>
    </source>
</evidence>
<comment type="cofactor">
    <cofactor evidence="1">
        <name>Ca(2+)</name>
        <dbReference type="ChEBI" id="CHEBI:29108"/>
    </cofactor>
</comment>
<dbReference type="AlphaFoldDB" id="A0A1F5HNQ7"/>
<evidence type="ECO:0000256" key="7">
    <source>
        <dbReference type="ARBA" id="ARBA00022679"/>
    </source>
</evidence>
<dbReference type="GO" id="GO:0005737">
    <property type="term" value="C:cytoplasm"/>
    <property type="evidence" value="ECO:0007669"/>
    <property type="project" value="UniProtKB-ARBA"/>
</dbReference>
<keyword evidence="8" id="KW-0479">Metal-binding</keyword>
<comment type="cofactor">
    <cofactor evidence="4">
        <name>thiamine diphosphate</name>
        <dbReference type="ChEBI" id="CHEBI:58937"/>
    </cofactor>
</comment>
<dbReference type="InterPro" id="IPR029061">
    <property type="entry name" value="THDP-binding"/>
</dbReference>
<dbReference type="PANTHER" id="PTHR43195:SF1">
    <property type="entry name" value="FI06132P-RELATED"/>
    <property type="match status" value="1"/>
</dbReference>
<evidence type="ECO:0000256" key="1">
    <source>
        <dbReference type="ARBA" id="ARBA00001913"/>
    </source>
</evidence>
<dbReference type="InterPro" id="IPR005474">
    <property type="entry name" value="Transketolase_N"/>
</dbReference>
<dbReference type="SUPFAM" id="SSF52922">
    <property type="entry name" value="TK C-terminal domain-like"/>
    <property type="match status" value="1"/>
</dbReference>
<dbReference type="SMART" id="SM00861">
    <property type="entry name" value="Transket_pyr"/>
    <property type="match status" value="1"/>
</dbReference>
<comment type="cofactor">
    <cofactor evidence="3">
        <name>Mg(2+)</name>
        <dbReference type="ChEBI" id="CHEBI:18420"/>
    </cofactor>
</comment>
<evidence type="ECO:0000256" key="12">
    <source>
        <dbReference type="SAM" id="Phobius"/>
    </source>
</evidence>
<protein>
    <submittedName>
        <fullName evidence="14">Transketolase</fullName>
    </submittedName>
</protein>
<keyword evidence="10" id="KW-0460">Magnesium</keyword>